<sequence>MKKRGKGYRKRRRHGTSQVRHHVGDMVARRYRKQHGHHKLVIALEMQALQWESEHFIALSTEVQDWLTSTIAMELLKDGAMLTVLSTLLAALALPASLLTATHFIDSQWAIELDRSDQAGKLLADVLWKGLQGNRPVTLIVIFKCLLSLAEVEESHAAGLVERVVLLGAPISNGDENWKSARKQWWLIGKEGLKHEFTAQKQKPAGCLEEQGSGNISLRLPLPSNSFSASYVWIIKLGKRLPFLYMNE</sequence>
<evidence type="ECO:0000256" key="5">
    <source>
        <dbReference type="SAM" id="Phobius"/>
    </source>
</evidence>
<dbReference type="PANTHER" id="PTHR17920:SF24">
    <property type="entry name" value="ALPHA_BETA HYDROLASE-RELATED"/>
    <property type="match status" value="1"/>
</dbReference>
<gene>
    <name evidence="6" type="ORF">RJ641_028935</name>
</gene>
<keyword evidence="4 5" id="KW-0472">Membrane</keyword>
<evidence type="ECO:0000256" key="2">
    <source>
        <dbReference type="ARBA" id="ARBA00022692"/>
    </source>
</evidence>
<evidence type="ECO:0000256" key="3">
    <source>
        <dbReference type="ARBA" id="ARBA00022989"/>
    </source>
</evidence>
<dbReference type="PANTHER" id="PTHR17920">
    <property type="entry name" value="TRANSMEMBRANE AND COILED-COIL DOMAIN-CONTAINING PROTEIN 4 TMCO4"/>
    <property type="match status" value="1"/>
</dbReference>
<dbReference type="Pfam" id="PF05277">
    <property type="entry name" value="DUF726"/>
    <property type="match status" value="1"/>
</dbReference>
<feature type="transmembrane region" description="Helical" evidence="5">
    <location>
        <begin position="82"/>
        <end position="105"/>
    </location>
</feature>
<evidence type="ECO:0000313" key="6">
    <source>
        <dbReference type="EMBL" id="KAK6939404.1"/>
    </source>
</evidence>
<dbReference type="GO" id="GO:0016020">
    <property type="term" value="C:membrane"/>
    <property type="evidence" value="ECO:0007669"/>
    <property type="project" value="UniProtKB-SubCell"/>
</dbReference>
<comment type="caution">
    <text evidence="6">The sequence shown here is derived from an EMBL/GenBank/DDBJ whole genome shotgun (WGS) entry which is preliminary data.</text>
</comment>
<dbReference type="EMBL" id="JBAMMX010000005">
    <property type="protein sequence ID" value="KAK6939404.1"/>
    <property type="molecule type" value="Genomic_DNA"/>
</dbReference>
<protein>
    <submittedName>
        <fullName evidence="6">Uncharacterized protein</fullName>
    </submittedName>
</protein>
<reference evidence="6 7" key="1">
    <citation type="submission" date="2023-12" db="EMBL/GenBank/DDBJ databases">
        <title>A high-quality genome assembly for Dillenia turbinata (Dilleniales).</title>
        <authorList>
            <person name="Chanderbali A."/>
        </authorList>
    </citation>
    <scope>NUCLEOTIDE SEQUENCE [LARGE SCALE GENOMIC DNA]</scope>
    <source>
        <strain evidence="6">LSX21</strain>
        <tissue evidence="6">Leaf</tissue>
    </source>
</reference>
<evidence type="ECO:0000256" key="4">
    <source>
        <dbReference type="ARBA" id="ARBA00023136"/>
    </source>
</evidence>
<organism evidence="6 7">
    <name type="scientific">Dillenia turbinata</name>
    <dbReference type="NCBI Taxonomy" id="194707"/>
    <lineage>
        <taxon>Eukaryota</taxon>
        <taxon>Viridiplantae</taxon>
        <taxon>Streptophyta</taxon>
        <taxon>Embryophyta</taxon>
        <taxon>Tracheophyta</taxon>
        <taxon>Spermatophyta</taxon>
        <taxon>Magnoliopsida</taxon>
        <taxon>eudicotyledons</taxon>
        <taxon>Gunneridae</taxon>
        <taxon>Pentapetalae</taxon>
        <taxon>Dilleniales</taxon>
        <taxon>Dilleniaceae</taxon>
        <taxon>Dillenia</taxon>
    </lineage>
</organism>
<keyword evidence="7" id="KW-1185">Reference proteome</keyword>
<evidence type="ECO:0000256" key="1">
    <source>
        <dbReference type="ARBA" id="ARBA00004141"/>
    </source>
</evidence>
<accession>A0AAN8ZFU7</accession>
<dbReference type="InterPro" id="IPR007941">
    <property type="entry name" value="DUF726"/>
</dbReference>
<evidence type="ECO:0000313" key="7">
    <source>
        <dbReference type="Proteomes" id="UP001370490"/>
    </source>
</evidence>
<name>A0AAN8ZFU7_9MAGN</name>
<dbReference type="Proteomes" id="UP001370490">
    <property type="component" value="Unassembled WGS sequence"/>
</dbReference>
<dbReference type="AlphaFoldDB" id="A0AAN8ZFU7"/>
<proteinExistence type="predicted"/>
<keyword evidence="2 5" id="KW-0812">Transmembrane</keyword>
<keyword evidence="3 5" id="KW-1133">Transmembrane helix</keyword>
<comment type="subcellular location">
    <subcellularLocation>
        <location evidence="1">Membrane</location>
        <topology evidence="1">Multi-pass membrane protein</topology>
    </subcellularLocation>
</comment>